<dbReference type="RefSeq" id="WP_316967862.1">
    <property type="nucleotide sequence ID" value="NZ_JARFPL010000002.1"/>
</dbReference>
<evidence type="ECO:0000256" key="5">
    <source>
        <dbReference type="SAM" id="Phobius"/>
    </source>
</evidence>
<evidence type="ECO:0000313" key="6">
    <source>
        <dbReference type="EMBL" id="MDF0592152.1"/>
    </source>
</evidence>
<feature type="transmembrane region" description="Helical" evidence="5">
    <location>
        <begin position="108"/>
        <end position="131"/>
    </location>
</feature>
<dbReference type="PANTHER" id="PTHR35529:SF1">
    <property type="entry name" value="MANGANESE EFFLUX PUMP MNTP-RELATED"/>
    <property type="match status" value="1"/>
</dbReference>
<evidence type="ECO:0000256" key="1">
    <source>
        <dbReference type="ARBA" id="ARBA00022475"/>
    </source>
</evidence>
<dbReference type="PANTHER" id="PTHR35529">
    <property type="entry name" value="MANGANESE EFFLUX PUMP MNTP-RELATED"/>
    <property type="match status" value="1"/>
</dbReference>
<gene>
    <name evidence="6" type="ORF">P0O24_00935</name>
</gene>
<evidence type="ECO:0000256" key="4">
    <source>
        <dbReference type="ARBA" id="ARBA00023136"/>
    </source>
</evidence>
<feature type="transmembrane region" description="Helical" evidence="5">
    <location>
        <begin position="167"/>
        <end position="188"/>
    </location>
</feature>
<feature type="transmembrane region" description="Helical" evidence="5">
    <location>
        <begin position="68"/>
        <end position="87"/>
    </location>
</feature>
<comment type="caution">
    <text evidence="6">The sequence shown here is derived from an EMBL/GenBank/DDBJ whole genome shotgun (WGS) entry which is preliminary data.</text>
</comment>
<keyword evidence="1" id="KW-1003">Cell membrane</keyword>
<dbReference type="Proteomes" id="UP001215956">
    <property type="component" value="Unassembled WGS sequence"/>
</dbReference>
<feature type="transmembrane region" description="Helical" evidence="5">
    <location>
        <begin position="34"/>
        <end position="56"/>
    </location>
</feature>
<dbReference type="InterPro" id="IPR003810">
    <property type="entry name" value="Mntp/YtaF"/>
</dbReference>
<protein>
    <submittedName>
        <fullName evidence="6">Manganese efflux pump</fullName>
    </submittedName>
</protein>
<organism evidence="6 7">
    <name type="scientific">Candidatus Methanocrinis alkalitolerans</name>
    <dbReference type="NCBI Taxonomy" id="3033395"/>
    <lineage>
        <taxon>Archaea</taxon>
        <taxon>Methanobacteriati</taxon>
        <taxon>Methanobacteriota</taxon>
        <taxon>Stenosarchaea group</taxon>
        <taxon>Methanomicrobia</taxon>
        <taxon>Methanotrichales</taxon>
        <taxon>Methanotrichaceae</taxon>
        <taxon>Methanocrinis</taxon>
    </lineage>
</organism>
<proteinExistence type="predicted"/>
<keyword evidence="7" id="KW-1185">Reference proteome</keyword>
<name>A0ABT5XC78_9EURY</name>
<evidence type="ECO:0000256" key="2">
    <source>
        <dbReference type="ARBA" id="ARBA00022692"/>
    </source>
</evidence>
<dbReference type="Pfam" id="PF02659">
    <property type="entry name" value="Mntp"/>
    <property type="match status" value="1"/>
</dbReference>
<dbReference type="EMBL" id="JARFPL010000002">
    <property type="protein sequence ID" value="MDF0592152.1"/>
    <property type="molecule type" value="Genomic_DNA"/>
</dbReference>
<keyword evidence="4 5" id="KW-0472">Membrane</keyword>
<keyword evidence="3 5" id="KW-1133">Transmembrane helix</keyword>
<evidence type="ECO:0000313" key="7">
    <source>
        <dbReference type="Proteomes" id="UP001215956"/>
    </source>
</evidence>
<evidence type="ECO:0000256" key="3">
    <source>
        <dbReference type="ARBA" id="ARBA00022989"/>
    </source>
</evidence>
<keyword evidence="2 5" id="KW-0812">Transmembrane</keyword>
<sequence length="189" mass="20035">MSPIDFLILGAVIGSNNLAVALALGALGQAHRRFRVMLVFGLFEFFVPLLGIWLGSTIAEMIGLHTNLVGALLLVGLGLPTAIGGLHHQSEDEELSKDEKLARRVTQWQGLVLLAAGLSTDNLLVGFSLGLGRAHPLAVAGTIASFSVLFTWVGMQLGREYRRNWERAAKVIAGGLLVGLGVACGLGWL</sequence>
<feature type="transmembrane region" description="Helical" evidence="5">
    <location>
        <begin position="6"/>
        <end position="27"/>
    </location>
</feature>
<reference evidence="6 7" key="1">
    <citation type="submission" date="2023-03" db="EMBL/GenBank/DDBJ databases">
        <title>Whole genome sequencing of Methanotrichaceae archaeon M04Ac.</title>
        <authorList>
            <person name="Khomyakova M.A."/>
            <person name="Merkel A.Y."/>
            <person name="Slobodkin A.I."/>
        </authorList>
    </citation>
    <scope>NUCLEOTIDE SEQUENCE [LARGE SCALE GENOMIC DNA]</scope>
    <source>
        <strain evidence="6 7">M04Ac</strain>
    </source>
</reference>
<feature type="transmembrane region" description="Helical" evidence="5">
    <location>
        <begin position="137"/>
        <end position="155"/>
    </location>
</feature>
<accession>A0ABT5XC78</accession>